<reference evidence="5" key="1">
    <citation type="submission" date="2021-01" db="EMBL/GenBank/DDBJ databases">
        <title>Whole genome shotgun sequence of Planotetraspora thailandica NBRC 104271.</title>
        <authorList>
            <person name="Komaki H."/>
            <person name="Tamura T."/>
        </authorList>
    </citation>
    <scope>NUCLEOTIDE SEQUENCE</scope>
    <source>
        <strain evidence="5">NBRC 104271</strain>
    </source>
</reference>
<feature type="compositionally biased region" description="Low complexity" evidence="3">
    <location>
        <begin position="374"/>
        <end position="406"/>
    </location>
</feature>
<evidence type="ECO:0000313" key="5">
    <source>
        <dbReference type="EMBL" id="GII59166.1"/>
    </source>
</evidence>
<dbReference type="PANTHER" id="PTHR16305">
    <property type="entry name" value="TESTICULAR SOLUBLE ADENYLYL CYCLASE"/>
    <property type="match status" value="1"/>
</dbReference>
<comment type="caution">
    <text evidence="5">The sequence shown here is derived from an EMBL/GenBank/DDBJ whole genome shotgun (WGS) entry which is preliminary data.</text>
</comment>
<proteinExistence type="predicted"/>
<organism evidence="5 6">
    <name type="scientific">Planotetraspora thailandica</name>
    <dbReference type="NCBI Taxonomy" id="487172"/>
    <lineage>
        <taxon>Bacteria</taxon>
        <taxon>Bacillati</taxon>
        <taxon>Actinomycetota</taxon>
        <taxon>Actinomycetes</taxon>
        <taxon>Streptosporangiales</taxon>
        <taxon>Streptosporangiaceae</taxon>
        <taxon>Planotetraspora</taxon>
    </lineage>
</organism>
<dbReference type="Pfam" id="PF13191">
    <property type="entry name" value="AAA_16"/>
    <property type="match status" value="1"/>
</dbReference>
<sequence length="418" mass="44954">MEIPSRPDPDQPRYVVAMVLRGRKAELAELAGLLERARAGLSGVLVFSGPAGIGKTALLDHAIQVAGDLQVTRVAGVEAEQELGFAALHRLLLPFLGERGRLPAPQRDALETAFGLLSAPPPDRFLVGLAVLTLLAEAAANRPILMVCDDAQWMDRESLEVVAFVARRLYADGIVLLFGVRDDDTARDSLAGLPESRIEGLSDDDAAALLGSSLKTEIDRVIVTRLLSEADGNPLAIRELARALAGGDQVDPVAREPLPLNRRLEARFLRRVSDLDTLTQQVLLVAAADSSGDLALVRRAIRRLSAAQESAVDSAIEQAVRDELLAPESGEPQAHFRHPLIRSAVYGGALCPGAGRCTPYWPRSPIPSATPIVTPGTWPRPRTAPARPWRPSWRRAPSVPASAAAIWRRRRSSTGPPS</sequence>
<dbReference type="GO" id="GO:0004016">
    <property type="term" value="F:adenylate cyclase activity"/>
    <property type="evidence" value="ECO:0007669"/>
    <property type="project" value="TreeGrafter"/>
</dbReference>
<feature type="domain" description="Orc1-like AAA ATPase" evidence="4">
    <location>
        <begin position="20"/>
        <end position="169"/>
    </location>
</feature>
<dbReference type="EMBL" id="BOOR01000079">
    <property type="protein sequence ID" value="GII59166.1"/>
    <property type="molecule type" value="Genomic_DNA"/>
</dbReference>
<dbReference type="AlphaFoldDB" id="A0A8J3Y1R4"/>
<evidence type="ECO:0000256" key="1">
    <source>
        <dbReference type="ARBA" id="ARBA00022741"/>
    </source>
</evidence>
<dbReference type="PANTHER" id="PTHR16305:SF35">
    <property type="entry name" value="TRANSCRIPTIONAL ACTIVATOR DOMAIN"/>
    <property type="match status" value="1"/>
</dbReference>
<feature type="region of interest" description="Disordered" evidence="3">
    <location>
        <begin position="368"/>
        <end position="418"/>
    </location>
</feature>
<keyword evidence="2" id="KW-0067">ATP-binding</keyword>
<evidence type="ECO:0000256" key="3">
    <source>
        <dbReference type="SAM" id="MobiDB-lite"/>
    </source>
</evidence>
<dbReference type="InterPro" id="IPR027417">
    <property type="entry name" value="P-loop_NTPase"/>
</dbReference>
<evidence type="ECO:0000313" key="6">
    <source>
        <dbReference type="Proteomes" id="UP000605992"/>
    </source>
</evidence>
<evidence type="ECO:0000259" key="4">
    <source>
        <dbReference type="Pfam" id="PF13191"/>
    </source>
</evidence>
<keyword evidence="6" id="KW-1185">Reference proteome</keyword>
<gene>
    <name evidence="5" type="ORF">Pth03_75550</name>
</gene>
<dbReference type="Proteomes" id="UP000605992">
    <property type="component" value="Unassembled WGS sequence"/>
</dbReference>
<accession>A0A8J3Y1R4</accession>
<evidence type="ECO:0000256" key="2">
    <source>
        <dbReference type="ARBA" id="ARBA00022840"/>
    </source>
</evidence>
<dbReference type="Gene3D" id="3.40.50.300">
    <property type="entry name" value="P-loop containing nucleotide triphosphate hydrolases"/>
    <property type="match status" value="1"/>
</dbReference>
<dbReference type="SUPFAM" id="SSF52540">
    <property type="entry name" value="P-loop containing nucleoside triphosphate hydrolases"/>
    <property type="match status" value="1"/>
</dbReference>
<dbReference type="GO" id="GO:0005524">
    <property type="term" value="F:ATP binding"/>
    <property type="evidence" value="ECO:0007669"/>
    <property type="project" value="UniProtKB-KW"/>
</dbReference>
<keyword evidence="1" id="KW-0547">Nucleotide-binding</keyword>
<dbReference type="RefSeq" id="WP_239119674.1">
    <property type="nucleotide sequence ID" value="NZ_BOOR01000079.1"/>
</dbReference>
<dbReference type="InterPro" id="IPR041664">
    <property type="entry name" value="AAA_16"/>
</dbReference>
<protein>
    <recommendedName>
        <fullName evidence="4">Orc1-like AAA ATPase domain-containing protein</fullName>
    </recommendedName>
</protein>
<dbReference type="GO" id="GO:0005737">
    <property type="term" value="C:cytoplasm"/>
    <property type="evidence" value="ECO:0007669"/>
    <property type="project" value="TreeGrafter"/>
</dbReference>
<name>A0A8J3Y1R4_9ACTN</name>